<feature type="compositionally biased region" description="Acidic residues" evidence="1">
    <location>
        <begin position="29"/>
        <end position="39"/>
    </location>
</feature>
<evidence type="ECO:0008006" key="5">
    <source>
        <dbReference type="Google" id="ProtNLM"/>
    </source>
</evidence>
<feature type="region of interest" description="Disordered" evidence="1">
    <location>
        <begin position="1"/>
        <end position="230"/>
    </location>
</feature>
<proteinExistence type="predicted"/>
<comment type="caution">
    <text evidence="3">The sequence shown here is derived from an EMBL/GenBank/DDBJ whole genome shotgun (WGS) entry which is preliminary data.</text>
</comment>
<evidence type="ECO:0000256" key="1">
    <source>
        <dbReference type="SAM" id="MobiDB-lite"/>
    </source>
</evidence>
<evidence type="ECO:0000313" key="4">
    <source>
        <dbReference type="Proteomes" id="UP001370100"/>
    </source>
</evidence>
<evidence type="ECO:0000313" key="3">
    <source>
        <dbReference type="EMBL" id="MEJ2886693.1"/>
    </source>
</evidence>
<keyword evidence="2" id="KW-0472">Membrane</keyword>
<keyword evidence="2" id="KW-0812">Transmembrane</keyword>
<feature type="compositionally biased region" description="Low complexity" evidence="1">
    <location>
        <begin position="119"/>
        <end position="136"/>
    </location>
</feature>
<reference evidence="3 4" key="1">
    <citation type="submission" date="2024-03" db="EMBL/GenBank/DDBJ databases">
        <title>Actinomycetospora sp. OC33-EN06, a novel actinomycete isolated from wild orchid (Aerides multiflora).</title>
        <authorList>
            <person name="Suriyachadkun C."/>
        </authorList>
    </citation>
    <scope>NUCLEOTIDE SEQUENCE [LARGE SCALE GENOMIC DNA]</scope>
    <source>
        <strain evidence="3 4">OC33-EN06</strain>
    </source>
</reference>
<feature type="compositionally biased region" description="Basic and acidic residues" evidence="1">
    <location>
        <begin position="40"/>
        <end position="67"/>
    </location>
</feature>
<keyword evidence="2" id="KW-1133">Transmembrane helix</keyword>
<keyword evidence="4" id="KW-1185">Reference proteome</keyword>
<protein>
    <recommendedName>
        <fullName evidence="5">DUF485 domain-containing protein</fullName>
    </recommendedName>
</protein>
<feature type="compositionally biased region" description="Pro residues" evidence="1">
    <location>
        <begin position="137"/>
        <end position="160"/>
    </location>
</feature>
<feature type="transmembrane region" description="Helical" evidence="2">
    <location>
        <begin position="385"/>
        <end position="406"/>
    </location>
</feature>
<sequence>MPAPPDGGTPEGPAVRAGADEPAVPGDPAADEPAADELPADEHGAQPTSSDRRHDGTGDGDVDRGGDGDVGGDVDGDVGGGVDGWSGTGPDTGTVRRSRPSRSPRTHVGVPTPPSPMNAATGPTPETPGTPAGGSPSPVPDPPRRPMPPTFPSPGQPPPGVARRHGRHARPERPGAVHTPPSGYRPRHAAPDAETEQFAATPVTGPGGIGPMPLPVAPDEGEGAAPARSPAVAPVAPAAPVGSVASVGSVDGAATTADTPTAAPTTGPSAAALAAPGGTFLHTGPGVVVPPLPDGASGPGRDGFEGSDRVRVVLAERRVPTRAVRTVAEIEQQTETGELLLRNLLRAQLALGLRLGLVAVFVLGALPVLFLVLPRTGSVEIAGVTLPWLVLGLAPYPFMLALAWLYTRTAERNELDFADNVED</sequence>
<name>A0ABU8N365_9PSEU</name>
<feature type="compositionally biased region" description="Basic residues" evidence="1">
    <location>
        <begin position="96"/>
        <end position="105"/>
    </location>
</feature>
<dbReference type="EMBL" id="JBBEGL010000002">
    <property type="protein sequence ID" value="MEJ2886693.1"/>
    <property type="molecule type" value="Genomic_DNA"/>
</dbReference>
<dbReference type="RefSeq" id="WP_337713158.1">
    <property type="nucleotide sequence ID" value="NZ_JBBEGL010000002.1"/>
</dbReference>
<dbReference type="Proteomes" id="UP001370100">
    <property type="component" value="Unassembled WGS sequence"/>
</dbReference>
<feature type="transmembrane region" description="Helical" evidence="2">
    <location>
        <begin position="351"/>
        <end position="373"/>
    </location>
</feature>
<gene>
    <name evidence="3" type="ORF">WCD41_09555</name>
</gene>
<accession>A0ABU8N365</accession>
<feature type="compositionally biased region" description="Gly residues" evidence="1">
    <location>
        <begin position="77"/>
        <end position="87"/>
    </location>
</feature>
<organism evidence="3 4">
    <name type="scientific">Actinomycetospora aeridis</name>
    <dbReference type="NCBI Taxonomy" id="3129231"/>
    <lineage>
        <taxon>Bacteria</taxon>
        <taxon>Bacillati</taxon>
        <taxon>Actinomycetota</taxon>
        <taxon>Actinomycetes</taxon>
        <taxon>Pseudonocardiales</taxon>
        <taxon>Pseudonocardiaceae</taxon>
        <taxon>Actinomycetospora</taxon>
    </lineage>
</organism>
<evidence type="ECO:0000256" key="2">
    <source>
        <dbReference type="SAM" id="Phobius"/>
    </source>
</evidence>